<dbReference type="HAMAP" id="MF_00252">
    <property type="entry name" value="Lys_tRNA_synth_class2"/>
    <property type="match status" value="1"/>
</dbReference>
<evidence type="ECO:0000256" key="11">
    <source>
        <dbReference type="ARBA" id="ARBA00023146"/>
    </source>
</evidence>
<dbReference type="PIRSF" id="PIRSF039101">
    <property type="entry name" value="LysRS2"/>
    <property type="match status" value="1"/>
</dbReference>
<feature type="binding site" evidence="13">
    <location>
        <position position="424"/>
    </location>
    <ligand>
        <name>Mg(2+)</name>
        <dbReference type="ChEBI" id="CHEBI:18420"/>
        <label>1</label>
    </ligand>
</feature>
<dbReference type="NCBIfam" id="NF001756">
    <property type="entry name" value="PRK00484.1"/>
    <property type="match status" value="1"/>
</dbReference>
<dbReference type="SUPFAM" id="SSF55681">
    <property type="entry name" value="Class II aaRS and biotin synthetases"/>
    <property type="match status" value="1"/>
</dbReference>
<dbReference type="GO" id="GO:0016740">
    <property type="term" value="F:transferase activity"/>
    <property type="evidence" value="ECO:0007669"/>
    <property type="project" value="UniProtKB-ARBA"/>
</dbReference>
<evidence type="ECO:0000256" key="2">
    <source>
        <dbReference type="ARBA" id="ARBA00008226"/>
    </source>
</evidence>
<keyword evidence="17" id="KW-1185">Reference proteome</keyword>
<feature type="binding site" evidence="13">
    <location>
        <position position="424"/>
    </location>
    <ligand>
        <name>Mg(2+)</name>
        <dbReference type="ChEBI" id="CHEBI:18420"/>
        <label>2</label>
    </ligand>
</feature>
<dbReference type="GO" id="GO:0004824">
    <property type="term" value="F:lysine-tRNA ligase activity"/>
    <property type="evidence" value="ECO:0007669"/>
    <property type="project" value="UniProtKB-UniRule"/>
</dbReference>
<dbReference type="EMBL" id="QFFZ01000026">
    <property type="protein sequence ID" value="TEB10473.1"/>
    <property type="molecule type" value="Genomic_DNA"/>
</dbReference>
<evidence type="ECO:0000256" key="7">
    <source>
        <dbReference type="ARBA" id="ARBA00022741"/>
    </source>
</evidence>
<dbReference type="Proteomes" id="UP000297597">
    <property type="component" value="Unassembled WGS sequence"/>
</dbReference>
<name>A0A4Y7RNP5_9FIRM</name>
<evidence type="ECO:0000256" key="1">
    <source>
        <dbReference type="ARBA" id="ARBA00004496"/>
    </source>
</evidence>
<dbReference type="GO" id="GO:0005524">
    <property type="term" value="F:ATP binding"/>
    <property type="evidence" value="ECO:0007669"/>
    <property type="project" value="UniProtKB-UniRule"/>
</dbReference>
<dbReference type="GO" id="GO:0000287">
    <property type="term" value="F:magnesium ion binding"/>
    <property type="evidence" value="ECO:0007669"/>
    <property type="project" value="UniProtKB-UniRule"/>
</dbReference>
<dbReference type="FunFam" id="2.40.50.140:FF:000024">
    <property type="entry name" value="Lysine--tRNA ligase"/>
    <property type="match status" value="1"/>
</dbReference>
<dbReference type="GO" id="GO:0140096">
    <property type="term" value="F:catalytic activity, acting on a protein"/>
    <property type="evidence" value="ECO:0007669"/>
    <property type="project" value="UniProtKB-ARBA"/>
</dbReference>
<dbReference type="GO" id="GO:0006430">
    <property type="term" value="P:lysyl-tRNA aminoacylation"/>
    <property type="evidence" value="ECO:0007669"/>
    <property type="project" value="UniProtKB-UniRule"/>
</dbReference>
<dbReference type="Gene3D" id="3.30.930.10">
    <property type="entry name" value="Bira Bifunctional Protein, Domain 2"/>
    <property type="match status" value="1"/>
</dbReference>
<dbReference type="AlphaFoldDB" id="A0A4Y7RNP5"/>
<dbReference type="PROSITE" id="PS50862">
    <property type="entry name" value="AA_TRNA_LIGASE_II"/>
    <property type="match status" value="1"/>
</dbReference>
<dbReference type="PANTHER" id="PTHR42918:SF15">
    <property type="entry name" value="LYSINE--TRNA LIGASE, CHLOROPLASTIC_MITOCHONDRIAL"/>
    <property type="match status" value="1"/>
</dbReference>
<evidence type="ECO:0000313" key="17">
    <source>
        <dbReference type="Proteomes" id="UP000297597"/>
    </source>
</evidence>
<dbReference type="FunFam" id="3.30.930.10:FF:000001">
    <property type="entry name" value="Lysine--tRNA ligase"/>
    <property type="match status" value="1"/>
</dbReference>
<evidence type="ECO:0000256" key="12">
    <source>
        <dbReference type="ARBA" id="ARBA00048573"/>
    </source>
</evidence>
<sequence length="507" mass="57457">MGHKQKETEIATGGENNNLVEDLNELMRVRREKLGEMRGRGLEPYGGRFERTHSARFIVENYLALENKPVTIAGRIMSKRGMGKASFAHIQDATGQVQIYARLNDVGEATYDLFGKLDIGDIIGVEGSVFKTRMGEITVAVAKLRLLSKSLRPLPEKWHGLRDVELRYRQRYVDLIVNPAVMAVFETRSKIVRAFRNFLDGRGFLEVETPMMQVIPGGAAARPFITHHNALDINLYMRIAPELYLKRLLVGGFEKVYEINRNFRNEGISTKHNPEFTMLELYEAYADYNDMMNITEELISSVAAEVLGTTSIDYQGTKINLAPKWDRIPMLEAVKQHSGLDFSLIKTAAEAQTVVKQARLGIELEASDTRGSILNKIFEEIIEPKLIQPTFITDYPVEISPLAKRKAEDPELTDRFELFIYGREMANAFSELNDPIDQRGRFVSQAEKRRAGDEEAHMMDEDYINALEYGMPPAGGLGIGIDRLVMLLTNSYSIRDVILFPLMKPRD</sequence>
<dbReference type="InterPro" id="IPR045864">
    <property type="entry name" value="aa-tRNA-synth_II/BPL/LPL"/>
</dbReference>
<dbReference type="Pfam" id="PF00152">
    <property type="entry name" value="tRNA-synt_2"/>
    <property type="match status" value="1"/>
</dbReference>
<organism evidence="16 17">
    <name type="scientific">Pelotomaculum propionicicum</name>
    <dbReference type="NCBI Taxonomy" id="258475"/>
    <lineage>
        <taxon>Bacteria</taxon>
        <taxon>Bacillati</taxon>
        <taxon>Bacillota</taxon>
        <taxon>Clostridia</taxon>
        <taxon>Eubacteriales</taxon>
        <taxon>Desulfotomaculaceae</taxon>
        <taxon>Pelotomaculum</taxon>
    </lineage>
</organism>
<dbReference type="SUPFAM" id="SSF50249">
    <property type="entry name" value="Nucleic acid-binding proteins"/>
    <property type="match status" value="1"/>
</dbReference>
<keyword evidence="7 13" id="KW-0547">Nucleotide-binding</keyword>
<comment type="similarity">
    <text evidence="2 13">Belongs to the class-II aminoacyl-tRNA synthetase family.</text>
</comment>
<dbReference type="GO" id="GO:0000049">
    <property type="term" value="F:tRNA binding"/>
    <property type="evidence" value="ECO:0007669"/>
    <property type="project" value="TreeGrafter"/>
</dbReference>
<protein>
    <recommendedName>
        <fullName evidence="13">Lysine--tRNA ligase</fullName>
        <ecNumber evidence="13">6.1.1.6</ecNumber>
    </recommendedName>
    <alternativeName>
        <fullName evidence="13">Lysyl-tRNA synthetase</fullName>
        <shortName evidence="13">LysRS</shortName>
    </alternativeName>
</protein>
<dbReference type="PANTHER" id="PTHR42918">
    <property type="entry name" value="LYSYL-TRNA SYNTHETASE"/>
    <property type="match status" value="1"/>
</dbReference>
<evidence type="ECO:0000256" key="3">
    <source>
        <dbReference type="ARBA" id="ARBA00011738"/>
    </source>
</evidence>
<dbReference type="Gene3D" id="2.40.50.140">
    <property type="entry name" value="Nucleic acid-binding proteins"/>
    <property type="match status" value="1"/>
</dbReference>
<dbReference type="PRINTS" id="PR00982">
    <property type="entry name" value="TRNASYNTHLYS"/>
</dbReference>
<evidence type="ECO:0000256" key="13">
    <source>
        <dbReference type="HAMAP-Rule" id="MF_00252"/>
    </source>
</evidence>
<dbReference type="InterPro" id="IPR044136">
    <property type="entry name" value="Lys-tRNA-ligase_II_N"/>
</dbReference>
<evidence type="ECO:0000259" key="15">
    <source>
        <dbReference type="PROSITE" id="PS50862"/>
    </source>
</evidence>
<proteinExistence type="inferred from homology"/>
<dbReference type="InterPro" id="IPR002313">
    <property type="entry name" value="Lys-tRNA-ligase_II"/>
</dbReference>
<comment type="subunit">
    <text evidence="3 13">Homodimer.</text>
</comment>
<evidence type="ECO:0000256" key="8">
    <source>
        <dbReference type="ARBA" id="ARBA00022840"/>
    </source>
</evidence>
<accession>A0A4Y7RNP5</accession>
<dbReference type="EC" id="6.1.1.6" evidence="13"/>
<dbReference type="CDD" id="cd04322">
    <property type="entry name" value="LysRS_N"/>
    <property type="match status" value="1"/>
</dbReference>
<keyword evidence="5 13" id="KW-0436">Ligase</keyword>
<keyword evidence="6 13" id="KW-0479">Metal-binding</keyword>
<dbReference type="GO" id="GO:0005829">
    <property type="term" value="C:cytosol"/>
    <property type="evidence" value="ECO:0007669"/>
    <property type="project" value="TreeGrafter"/>
</dbReference>
<gene>
    <name evidence="13 16" type="primary">lysS</name>
    <name evidence="16" type="ORF">Pmgp_02382</name>
</gene>
<dbReference type="Pfam" id="PF01336">
    <property type="entry name" value="tRNA_anti-codon"/>
    <property type="match status" value="1"/>
</dbReference>
<dbReference type="InterPro" id="IPR018149">
    <property type="entry name" value="Lys-tRNA-synth_II_C"/>
</dbReference>
<comment type="cofactor">
    <cofactor evidence="13 14">
        <name>Mg(2+)</name>
        <dbReference type="ChEBI" id="CHEBI:18420"/>
    </cofactor>
    <text evidence="13 14">Binds 3 Mg(2+) ions per subunit.</text>
</comment>
<comment type="subcellular location">
    <subcellularLocation>
        <location evidence="1 13">Cytoplasm</location>
    </subcellularLocation>
</comment>
<evidence type="ECO:0000256" key="9">
    <source>
        <dbReference type="ARBA" id="ARBA00022842"/>
    </source>
</evidence>
<keyword evidence="4 13" id="KW-0963">Cytoplasm</keyword>
<evidence type="ECO:0000256" key="5">
    <source>
        <dbReference type="ARBA" id="ARBA00022598"/>
    </source>
</evidence>
<keyword evidence="9 13" id="KW-0460">Magnesium</keyword>
<dbReference type="NCBIfam" id="TIGR00499">
    <property type="entry name" value="lysS_bact"/>
    <property type="match status" value="1"/>
</dbReference>
<dbReference type="InterPro" id="IPR004364">
    <property type="entry name" value="Aa-tRNA-synt_II"/>
</dbReference>
<dbReference type="InterPro" id="IPR012340">
    <property type="entry name" value="NA-bd_OB-fold"/>
</dbReference>
<evidence type="ECO:0000256" key="4">
    <source>
        <dbReference type="ARBA" id="ARBA00022490"/>
    </source>
</evidence>
<evidence type="ECO:0000313" key="16">
    <source>
        <dbReference type="EMBL" id="TEB10473.1"/>
    </source>
</evidence>
<keyword evidence="8 13" id="KW-0067">ATP-binding</keyword>
<evidence type="ECO:0000256" key="6">
    <source>
        <dbReference type="ARBA" id="ARBA00022723"/>
    </source>
</evidence>
<evidence type="ECO:0000256" key="10">
    <source>
        <dbReference type="ARBA" id="ARBA00022917"/>
    </source>
</evidence>
<dbReference type="InterPro" id="IPR034762">
    <property type="entry name" value="Lys-tRNA-ligase_II_bac/euk"/>
</dbReference>
<feature type="domain" description="Aminoacyl-transfer RNA synthetases class-II family profile" evidence="15">
    <location>
        <begin position="185"/>
        <end position="505"/>
    </location>
</feature>
<keyword evidence="10 13" id="KW-0648">Protein biosynthesis</keyword>
<dbReference type="CDD" id="cd00775">
    <property type="entry name" value="LysRS_core"/>
    <property type="match status" value="1"/>
</dbReference>
<comment type="catalytic activity">
    <reaction evidence="12 13 14">
        <text>tRNA(Lys) + L-lysine + ATP = L-lysyl-tRNA(Lys) + AMP + diphosphate</text>
        <dbReference type="Rhea" id="RHEA:20792"/>
        <dbReference type="Rhea" id="RHEA-COMP:9696"/>
        <dbReference type="Rhea" id="RHEA-COMP:9697"/>
        <dbReference type="ChEBI" id="CHEBI:30616"/>
        <dbReference type="ChEBI" id="CHEBI:32551"/>
        <dbReference type="ChEBI" id="CHEBI:33019"/>
        <dbReference type="ChEBI" id="CHEBI:78442"/>
        <dbReference type="ChEBI" id="CHEBI:78529"/>
        <dbReference type="ChEBI" id="CHEBI:456215"/>
        <dbReference type="EC" id="6.1.1.6"/>
    </reaction>
</comment>
<feature type="binding site" evidence="13">
    <location>
        <position position="417"/>
    </location>
    <ligand>
        <name>Mg(2+)</name>
        <dbReference type="ChEBI" id="CHEBI:18420"/>
        <label>1</label>
    </ligand>
</feature>
<evidence type="ECO:0000256" key="14">
    <source>
        <dbReference type="RuleBase" id="RU000336"/>
    </source>
</evidence>
<comment type="caution">
    <text evidence="16">The sequence shown here is derived from an EMBL/GenBank/DDBJ whole genome shotgun (WGS) entry which is preliminary data.</text>
</comment>
<keyword evidence="11 13" id="KW-0030">Aminoacyl-tRNA synthetase</keyword>
<dbReference type="InterPro" id="IPR006195">
    <property type="entry name" value="aa-tRNA-synth_II"/>
</dbReference>
<reference evidence="16 17" key="1">
    <citation type="journal article" date="2018" name="Environ. Microbiol.">
        <title>Novel energy conservation strategies and behaviour of Pelotomaculum schinkii driving syntrophic propionate catabolism.</title>
        <authorList>
            <person name="Hidalgo-Ahumada C.A.P."/>
            <person name="Nobu M.K."/>
            <person name="Narihiro T."/>
            <person name="Tamaki H."/>
            <person name="Liu W.T."/>
            <person name="Kamagata Y."/>
            <person name="Stams A.J.M."/>
            <person name="Imachi H."/>
            <person name="Sousa D.Z."/>
        </authorList>
    </citation>
    <scope>NUCLEOTIDE SEQUENCE [LARGE SCALE GENOMIC DNA]</scope>
    <source>
        <strain evidence="16 17">MGP</strain>
    </source>
</reference>
<dbReference type="InterPro" id="IPR004365">
    <property type="entry name" value="NA-bd_OB_tRNA"/>
</dbReference>